<feature type="chain" id="PRO_5029741810" description="Nuclear transport factor 2 family protein" evidence="1">
    <location>
        <begin position="20"/>
        <end position="152"/>
    </location>
</feature>
<dbReference type="EMBL" id="WJXZ01000009">
    <property type="protein sequence ID" value="MRS62883.1"/>
    <property type="molecule type" value="Genomic_DNA"/>
</dbReference>
<evidence type="ECO:0000313" key="3">
    <source>
        <dbReference type="Proteomes" id="UP000441754"/>
    </source>
</evidence>
<comment type="caution">
    <text evidence="2">The sequence shown here is derived from an EMBL/GenBank/DDBJ whole genome shotgun (WGS) entry which is preliminary data.</text>
</comment>
<gene>
    <name evidence="2" type="ORF">GJJ30_16410</name>
</gene>
<organism evidence="2 3">
    <name type="scientific">Larkinella terrae</name>
    <dbReference type="NCBI Taxonomy" id="2025311"/>
    <lineage>
        <taxon>Bacteria</taxon>
        <taxon>Pseudomonadati</taxon>
        <taxon>Bacteroidota</taxon>
        <taxon>Cytophagia</taxon>
        <taxon>Cytophagales</taxon>
        <taxon>Spirosomataceae</taxon>
        <taxon>Larkinella</taxon>
    </lineage>
</organism>
<keyword evidence="3" id="KW-1185">Reference proteome</keyword>
<dbReference type="RefSeq" id="WP_154176246.1">
    <property type="nucleotide sequence ID" value="NZ_WJXZ01000009.1"/>
</dbReference>
<sequence length="152" mass="17477">MKRILVLFLVMLGSYHAFAQIDTTSYPKERQEIRELMRHRKPDVPIDCNDFIAVGPKGDISFSHQQWQGVQTKEKVVFKSVRPIPGHEFIRIYEGKMAVVNFLANVQLVVDGHDVNLKVRRLEVYHKMAGGWCRVAGQGTEVDEKLFPIKTN</sequence>
<evidence type="ECO:0000256" key="1">
    <source>
        <dbReference type="SAM" id="SignalP"/>
    </source>
</evidence>
<dbReference type="SUPFAM" id="SSF54427">
    <property type="entry name" value="NTF2-like"/>
    <property type="match status" value="1"/>
</dbReference>
<accession>A0A7K0EM00</accession>
<reference evidence="2 3" key="1">
    <citation type="journal article" date="2018" name="Antonie Van Leeuwenhoek">
        <title>Larkinella terrae sp. nov., isolated from soil on Jeju Island, South Korea.</title>
        <authorList>
            <person name="Ten L.N."/>
            <person name="Jeon J."/>
            <person name="Park S.J."/>
            <person name="Park S."/>
            <person name="Lee S.Y."/>
            <person name="Kim M.K."/>
            <person name="Jung H.Y."/>
        </authorList>
    </citation>
    <scope>NUCLEOTIDE SEQUENCE [LARGE SCALE GENOMIC DNA]</scope>
    <source>
        <strain evidence="2 3">KCTC 52001</strain>
    </source>
</reference>
<dbReference type="Gene3D" id="3.10.450.50">
    <property type="match status" value="1"/>
</dbReference>
<evidence type="ECO:0008006" key="4">
    <source>
        <dbReference type="Google" id="ProtNLM"/>
    </source>
</evidence>
<keyword evidence="1" id="KW-0732">Signal</keyword>
<dbReference type="OrthoDB" id="881019at2"/>
<feature type="signal peptide" evidence="1">
    <location>
        <begin position="1"/>
        <end position="19"/>
    </location>
</feature>
<dbReference type="InterPro" id="IPR032710">
    <property type="entry name" value="NTF2-like_dom_sf"/>
</dbReference>
<proteinExistence type="predicted"/>
<dbReference type="AlphaFoldDB" id="A0A7K0EM00"/>
<protein>
    <recommendedName>
        <fullName evidence="4">Nuclear transport factor 2 family protein</fullName>
    </recommendedName>
</protein>
<dbReference type="Proteomes" id="UP000441754">
    <property type="component" value="Unassembled WGS sequence"/>
</dbReference>
<name>A0A7K0EM00_9BACT</name>
<evidence type="ECO:0000313" key="2">
    <source>
        <dbReference type="EMBL" id="MRS62883.1"/>
    </source>
</evidence>